<keyword evidence="2" id="KW-0812">Transmembrane</keyword>
<evidence type="ECO:0000313" key="5">
    <source>
        <dbReference type="Proteomes" id="UP001390339"/>
    </source>
</evidence>
<dbReference type="EMBL" id="JAPCWZ010000007">
    <property type="protein sequence ID" value="KAK8856524.1"/>
    <property type="molecule type" value="Genomic_DNA"/>
</dbReference>
<dbReference type="InterPro" id="IPR002656">
    <property type="entry name" value="Acyl_transf_3_dom"/>
</dbReference>
<evidence type="ECO:0000256" key="2">
    <source>
        <dbReference type="SAM" id="Phobius"/>
    </source>
</evidence>
<gene>
    <name evidence="4" type="ORF">PGQ11_012436</name>
</gene>
<keyword evidence="2" id="KW-1133">Transmembrane helix</keyword>
<evidence type="ECO:0000259" key="3">
    <source>
        <dbReference type="Pfam" id="PF01757"/>
    </source>
</evidence>
<feature type="transmembrane region" description="Helical" evidence="2">
    <location>
        <begin position="148"/>
        <end position="169"/>
    </location>
</feature>
<proteinExistence type="predicted"/>
<dbReference type="Pfam" id="PF01757">
    <property type="entry name" value="Acyl_transf_3"/>
    <property type="match status" value="1"/>
</dbReference>
<accession>A0ABR2I306</accession>
<dbReference type="GO" id="GO:0016746">
    <property type="term" value="F:acyltransferase activity"/>
    <property type="evidence" value="ECO:0007669"/>
    <property type="project" value="UniProtKB-KW"/>
</dbReference>
<organism evidence="4 5">
    <name type="scientific">Apiospora arundinis</name>
    <dbReference type="NCBI Taxonomy" id="335852"/>
    <lineage>
        <taxon>Eukaryota</taxon>
        <taxon>Fungi</taxon>
        <taxon>Dikarya</taxon>
        <taxon>Ascomycota</taxon>
        <taxon>Pezizomycotina</taxon>
        <taxon>Sordariomycetes</taxon>
        <taxon>Xylariomycetidae</taxon>
        <taxon>Amphisphaeriales</taxon>
        <taxon>Apiosporaceae</taxon>
        <taxon>Apiospora</taxon>
    </lineage>
</organism>
<feature type="transmembrane region" description="Helical" evidence="2">
    <location>
        <begin position="235"/>
        <end position="255"/>
    </location>
</feature>
<evidence type="ECO:0000256" key="1">
    <source>
        <dbReference type="SAM" id="MobiDB-lite"/>
    </source>
</evidence>
<reference evidence="4 5" key="1">
    <citation type="journal article" date="2024" name="IMA Fungus">
        <title>Apiospora arundinis, a panoply of carbohydrate-active enzymes and secondary metabolites.</title>
        <authorList>
            <person name="Sorensen T."/>
            <person name="Petersen C."/>
            <person name="Muurmann A.T."/>
            <person name="Christiansen J.V."/>
            <person name="Brundto M.L."/>
            <person name="Overgaard C.K."/>
            <person name="Boysen A.T."/>
            <person name="Wollenberg R.D."/>
            <person name="Larsen T.O."/>
            <person name="Sorensen J.L."/>
            <person name="Nielsen K.L."/>
            <person name="Sondergaard T.E."/>
        </authorList>
    </citation>
    <scope>NUCLEOTIDE SEQUENCE [LARGE SCALE GENOMIC DNA]</scope>
    <source>
        <strain evidence="4 5">AAU 773</strain>
    </source>
</reference>
<keyword evidence="2" id="KW-0472">Membrane</keyword>
<dbReference type="PANTHER" id="PTHR23028:SF126">
    <property type="entry name" value="ACYLTRANSFERASE 3 DOMAIN-CONTAINING PROTEIN"/>
    <property type="match status" value="1"/>
</dbReference>
<protein>
    <submittedName>
        <fullName evidence="4">Acyltransferase 3</fullName>
    </submittedName>
</protein>
<comment type="caution">
    <text evidence="4">The sequence shown here is derived from an EMBL/GenBank/DDBJ whole genome shotgun (WGS) entry which is preliminary data.</text>
</comment>
<feature type="transmembrane region" description="Helical" evidence="2">
    <location>
        <begin position="98"/>
        <end position="119"/>
    </location>
</feature>
<dbReference type="PANTHER" id="PTHR23028">
    <property type="entry name" value="ACETYLTRANSFERASE"/>
    <property type="match status" value="1"/>
</dbReference>
<feature type="transmembrane region" description="Helical" evidence="2">
    <location>
        <begin position="482"/>
        <end position="502"/>
    </location>
</feature>
<name>A0ABR2I306_9PEZI</name>
<sequence>MARARSSSLSMYSFLSSYMAQKLNPDLAMASQPPSAGAKSRRLHPTSYLDGLRGIASVLVFFCHYTEENHRYMLPTYGLPYENDGVASSPVQLPFFRLIFSGRPMVHIFFVISGFALSYKPLKEIRARNFKGFHAALSSSAFRRPIRLYGPPLVSTCIVFLMVCLGLVYKPQPTFRDQLEHWASSIFYQVLWPWSWDTELRPRYDLHLWTIPIEMCHSMLLFVILLTLSRVRYHVRLFVTLFLMNYCLSCGRWAAFEFIAGMLLAEFHLKTAEERQAQQQQLKLYEQYDPADGGDGDDDKMSIFEKALHWAILLTAFYISGWPNNQPDYATGISVLDAWTPAAFPHNDPTTPQKFWFALCAVGVVWSCGRLSLTRKALESRFAQYCGRVSYAVYIVHGPVLELLQTKIMGEPPHLKATSLGQGKGHGDGQGPSPAPTPIPGQAPGHLVHSPGHPAYNMPATTVAGFGLKGLTGVETVGQRTLCWLLGLVFFVPLVMAVSDIFCRWVDEPIVDMARRIERRCAIDELERTPTNPVVDKTDRDRWHA</sequence>
<feature type="transmembrane region" description="Helical" evidence="2">
    <location>
        <begin position="206"/>
        <end position="228"/>
    </location>
</feature>
<feature type="region of interest" description="Disordered" evidence="1">
    <location>
        <begin position="415"/>
        <end position="451"/>
    </location>
</feature>
<dbReference type="InterPro" id="IPR050879">
    <property type="entry name" value="Acyltransferase_3"/>
</dbReference>
<evidence type="ECO:0000313" key="4">
    <source>
        <dbReference type="EMBL" id="KAK8856524.1"/>
    </source>
</evidence>
<dbReference type="Proteomes" id="UP001390339">
    <property type="component" value="Unassembled WGS sequence"/>
</dbReference>
<feature type="domain" description="Acyltransferase 3" evidence="3">
    <location>
        <begin position="48"/>
        <end position="407"/>
    </location>
</feature>
<keyword evidence="5" id="KW-1185">Reference proteome</keyword>
<keyword evidence="4" id="KW-0808">Transferase</keyword>
<keyword evidence="4" id="KW-0012">Acyltransferase</keyword>